<dbReference type="NCBIfam" id="TIGR00112">
    <property type="entry name" value="proC"/>
    <property type="match status" value="1"/>
</dbReference>
<comment type="subcellular location">
    <subcellularLocation>
        <location evidence="5">Cytoplasm</location>
    </subcellularLocation>
</comment>
<comment type="catalytic activity">
    <reaction evidence="5">
        <text>L-proline + NAD(+) = (S)-1-pyrroline-5-carboxylate + NADH + 2 H(+)</text>
        <dbReference type="Rhea" id="RHEA:14105"/>
        <dbReference type="ChEBI" id="CHEBI:15378"/>
        <dbReference type="ChEBI" id="CHEBI:17388"/>
        <dbReference type="ChEBI" id="CHEBI:57540"/>
        <dbReference type="ChEBI" id="CHEBI:57945"/>
        <dbReference type="ChEBI" id="CHEBI:60039"/>
        <dbReference type="EC" id="1.5.1.2"/>
    </reaction>
</comment>
<dbReference type="AlphaFoldDB" id="A0A2U1T9J8"/>
<dbReference type="GO" id="GO:0005737">
    <property type="term" value="C:cytoplasm"/>
    <property type="evidence" value="ECO:0007669"/>
    <property type="project" value="UniProtKB-SubCell"/>
</dbReference>
<keyword evidence="5 8" id="KW-0028">Amino-acid biosynthesis</keyword>
<evidence type="ECO:0000256" key="8">
    <source>
        <dbReference type="RuleBase" id="RU003903"/>
    </source>
</evidence>
<dbReference type="InterPro" id="IPR008927">
    <property type="entry name" value="6-PGluconate_DH-like_C_sf"/>
</dbReference>
<keyword evidence="5 8" id="KW-0641">Proline biosynthesis</keyword>
<dbReference type="SUPFAM" id="SSF51735">
    <property type="entry name" value="NAD(P)-binding Rossmann-fold domains"/>
    <property type="match status" value="1"/>
</dbReference>
<dbReference type="PANTHER" id="PTHR11645">
    <property type="entry name" value="PYRROLINE-5-CARBOXYLATE REDUCTASE"/>
    <property type="match status" value="1"/>
</dbReference>
<dbReference type="Proteomes" id="UP000244989">
    <property type="component" value="Unassembled WGS sequence"/>
</dbReference>
<dbReference type="PANTHER" id="PTHR11645:SF0">
    <property type="entry name" value="PYRROLINE-5-CARBOXYLATE REDUCTASE 3"/>
    <property type="match status" value="1"/>
</dbReference>
<comment type="pathway">
    <text evidence="5 8">Amino-acid biosynthesis; L-proline biosynthesis; L-proline from L-glutamate 5-semialdehyde: step 1/1.</text>
</comment>
<evidence type="ECO:0000256" key="7">
    <source>
        <dbReference type="PIRSR" id="PIRSR000193-1"/>
    </source>
</evidence>
<evidence type="ECO:0000256" key="2">
    <source>
        <dbReference type="ARBA" id="ARBA00022857"/>
    </source>
</evidence>
<dbReference type="HAMAP" id="MF_01925">
    <property type="entry name" value="P5C_reductase"/>
    <property type="match status" value="1"/>
</dbReference>
<dbReference type="RefSeq" id="WP_108430778.1">
    <property type="nucleotide sequence ID" value="NZ_CP026947.1"/>
</dbReference>
<dbReference type="PIRSF" id="PIRSF000193">
    <property type="entry name" value="Pyrrol-5-carb_rd"/>
    <property type="match status" value="1"/>
</dbReference>
<dbReference type="InterPro" id="IPR000304">
    <property type="entry name" value="Pyrroline-COOH_reductase"/>
</dbReference>
<comment type="similarity">
    <text evidence="1 5 8">Belongs to the pyrroline-5-carboxylate reductase family.</text>
</comment>
<dbReference type="Pfam" id="PF14748">
    <property type="entry name" value="P5CR_dimer"/>
    <property type="match status" value="1"/>
</dbReference>
<dbReference type="Gene3D" id="3.40.50.720">
    <property type="entry name" value="NAD(P)-binding Rossmann-like Domain"/>
    <property type="match status" value="1"/>
</dbReference>
<dbReference type="KEGG" id="cyz:C3B44_01365"/>
<dbReference type="GO" id="GO:0004735">
    <property type="term" value="F:pyrroline-5-carboxylate reductase activity"/>
    <property type="evidence" value="ECO:0007669"/>
    <property type="project" value="UniProtKB-UniRule"/>
</dbReference>
<accession>A0A2U1T9J8</accession>
<comment type="function">
    <text evidence="4 5">Catalyzes the reduction of 1-pyrroline-5-carboxylate (PCA) to L-proline.</text>
</comment>
<dbReference type="EMBL" id="QEEZ01000001">
    <property type="protein sequence ID" value="PWC02694.1"/>
    <property type="molecule type" value="Genomic_DNA"/>
</dbReference>
<keyword evidence="5" id="KW-0963">Cytoplasm</keyword>
<evidence type="ECO:0000313" key="11">
    <source>
        <dbReference type="EMBL" id="PWC02694.1"/>
    </source>
</evidence>
<evidence type="ECO:0000256" key="6">
    <source>
        <dbReference type="NCBIfam" id="TIGR00112"/>
    </source>
</evidence>
<dbReference type="FunFam" id="1.10.3730.10:FF:000001">
    <property type="entry name" value="Pyrroline-5-carboxylate reductase"/>
    <property type="match status" value="1"/>
</dbReference>
<gene>
    <name evidence="5 11" type="primary">proC</name>
    <name evidence="11" type="ORF">DF222_00095</name>
</gene>
<keyword evidence="3 5" id="KW-0560">Oxidoreductase</keyword>
<comment type="caution">
    <text evidence="11">The sequence shown here is derived from an EMBL/GenBank/DDBJ whole genome shotgun (WGS) entry which is preliminary data.</text>
</comment>
<dbReference type="UniPathway" id="UPA00098">
    <property type="reaction ID" value="UER00361"/>
</dbReference>
<evidence type="ECO:0000256" key="4">
    <source>
        <dbReference type="ARBA" id="ARBA00058118"/>
    </source>
</evidence>
<dbReference type="InterPro" id="IPR029036">
    <property type="entry name" value="P5CR_dimer"/>
</dbReference>
<evidence type="ECO:0000313" key="12">
    <source>
        <dbReference type="Proteomes" id="UP000244989"/>
    </source>
</evidence>
<feature type="domain" description="Pyrroline-5-carboxylate reductase dimerisation" evidence="10">
    <location>
        <begin position="162"/>
        <end position="266"/>
    </location>
</feature>
<dbReference type="PROSITE" id="PS00521">
    <property type="entry name" value="P5CR"/>
    <property type="match status" value="1"/>
</dbReference>
<evidence type="ECO:0000256" key="1">
    <source>
        <dbReference type="ARBA" id="ARBA00005525"/>
    </source>
</evidence>
<dbReference type="SUPFAM" id="SSF48179">
    <property type="entry name" value="6-phosphogluconate dehydrogenase C-terminal domain-like"/>
    <property type="match status" value="1"/>
</dbReference>
<dbReference type="EC" id="1.5.1.2" evidence="5 6"/>
<sequence>MSTIAIIGAGNIGEALISGLVAAGHDPKSVIATNRTPSRSKYLENEYGIRTTDDNHAAVSGADYVFVCVKPPQVVSVLSELADTIDKNDSTVVASLAAGVKIADMEEAVSAGTPVIRIMANTPMIVGAGMNACTPGRYVSDQQMDEVAEVLSAVGDVVVVKEDQMDAVVAVSGSAPAYYFLFTEALIDAGVQAGLPRDLALKLAKSTVAGAGALLSQRDDEPATLRANISSPGGSTVAALRELEESGIRGAVFRAVEACARRSNELGG</sequence>
<evidence type="ECO:0000259" key="9">
    <source>
        <dbReference type="Pfam" id="PF03807"/>
    </source>
</evidence>
<dbReference type="InterPro" id="IPR053790">
    <property type="entry name" value="P5CR-like_CS"/>
</dbReference>
<dbReference type="OrthoDB" id="9805754at2"/>
<keyword evidence="12" id="KW-1185">Reference proteome</keyword>
<dbReference type="Gene3D" id="1.10.3730.10">
    <property type="entry name" value="ProC C-terminal domain-like"/>
    <property type="match status" value="1"/>
</dbReference>
<dbReference type="InterPro" id="IPR028939">
    <property type="entry name" value="P5C_Rdtase_cat_N"/>
</dbReference>
<dbReference type="InterPro" id="IPR036291">
    <property type="entry name" value="NAD(P)-bd_dom_sf"/>
</dbReference>
<keyword evidence="2 5" id="KW-0521">NADP</keyword>
<comment type="catalytic activity">
    <reaction evidence="5 8">
        <text>L-proline + NADP(+) = (S)-1-pyrroline-5-carboxylate + NADPH + 2 H(+)</text>
        <dbReference type="Rhea" id="RHEA:14109"/>
        <dbReference type="ChEBI" id="CHEBI:15378"/>
        <dbReference type="ChEBI" id="CHEBI:17388"/>
        <dbReference type="ChEBI" id="CHEBI:57783"/>
        <dbReference type="ChEBI" id="CHEBI:58349"/>
        <dbReference type="ChEBI" id="CHEBI:60039"/>
        <dbReference type="EC" id="1.5.1.2"/>
    </reaction>
</comment>
<dbReference type="Pfam" id="PF03807">
    <property type="entry name" value="F420_oxidored"/>
    <property type="match status" value="1"/>
</dbReference>
<reference evidence="12" key="1">
    <citation type="submission" date="2018-04" db="EMBL/GenBank/DDBJ databases">
        <authorList>
            <person name="Liu S."/>
            <person name="Wang Z."/>
            <person name="Li J."/>
        </authorList>
    </citation>
    <scope>NUCLEOTIDE SEQUENCE [LARGE SCALE GENOMIC DNA]</scope>
    <source>
        <strain evidence="12">2189</strain>
    </source>
</reference>
<feature type="binding site" evidence="7">
    <location>
        <position position="55"/>
    </location>
    <ligand>
        <name>NADPH</name>
        <dbReference type="ChEBI" id="CHEBI:57783"/>
    </ligand>
</feature>
<feature type="domain" description="Pyrroline-5-carboxylate reductase catalytic N-terminal" evidence="9">
    <location>
        <begin position="3"/>
        <end position="93"/>
    </location>
</feature>
<evidence type="ECO:0000256" key="3">
    <source>
        <dbReference type="ARBA" id="ARBA00023002"/>
    </source>
</evidence>
<organism evidence="11 12">
    <name type="scientific">Corynebacterium yudongzhengii</name>
    <dbReference type="NCBI Taxonomy" id="2080740"/>
    <lineage>
        <taxon>Bacteria</taxon>
        <taxon>Bacillati</taxon>
        <taxon>Actinomycetota</taxon>
        <taxon>Actinomycetes</taxon>
        <taxon>Mycobacteriales</taxon>
        <taxon>Corynebacteriaceae</taxon>
        <taxon>Corynebacterium</taxon>
    </lineage>
</organism>
<protein>
    <recommendedName>
        <fullName evidence="5 6">Pyrroline-5-carboxylate reductase</fullName>
        <shortName evidence="5">P5C reductase</shortName>
        <shortName evidence="5">P5CR</shortName>
        <ecNumber evidence="5 6">1.5.1.2</ecNumber>
    </recommendedName>
    <alternativeName>
        <fullName evidence="5">PCA reductase</fullName>
    </alternativeName>
</protein>
<proteinExistence type="inferred from homology"/>
<evidence type="ECO:0000256" key="5">
    <source>
        <dbReference type="HAMAP-Rule" id="MF_01925"/>
    </source>
</evidence>
<dbReference type="GO" id="GO:0055129">
    <property type="term" value="P:L-proline biosynthetic process"/>
    <property type="evidence" value="ECO:0007669"/>
    <property type="project" value="UniProtKB-UniRule"/>
</dbReference>
<name>A0A2U1T9J8_9CORY</name>
<evidence type="ECO:0000259" key="10">
    <source>
        <dbReference type="Pfam" id="PF14748"/>
    </source>
</evidence>